<organism evidence="4 5">
    <name type="scientific">Geomesophilobacter sediminis</name>
    <dbReference type="NCBI Taxonomy" id="2798584"/>
    <lineage>
        <taxon>Bacteria</taxon>
        <taxon>Pseudomonadati</taxon>
        <taxon>Thermodesulfobacteriota</taxon>
        <taxon>Desulfuromonadia</taxon>
        <taxon>Geobacterales</taxon>
        <taxon>Geobacteraceae</taxon>
        <taxon>Geomesophilobacter</taxon>
    </lineage>
</organism>
<dbReference type="AlphaFoldDB" id="A0A8J7JLQ8"/>
<dbReference type="GO" id="GO:0046872">
    <property type="term" value="F:metal ion binding"/>
    <property type="evidence" value="ECO:0007669"/>
    <property type="project" value="UniProtKB-KW"/>
</dbReference>
<name>A0A8J7JLQ8_9BACT</name>
<dbReference type="EMBL" id="JAEMHM010000008">
    <property type="protein sequence ID" value="MBJ6725165.1"/>
    <property type="molecule type" value="Genomic_DNA"/>
</dbReference>
<keyword evidence="2" id="KW-0479">Metal-binding</keyword>
<accession>A0A8J7JLQ8</accession>
<dbReference type="Proteomes" id="UP000636888">
    <property type="component" value="Unassembled WGS sequence"/>
</dbReference>
<evidence type="ECO:0000313" key="4">
    <source>
        <dbReference type="EMBL" id="MBJ6725165.1"/>
    </source>
</evidence>
<comment type="similarity">
    <text evidence="1">Belongs to the FAH family.</text>
</comment>
<sequence>MKIATYWHEGMRRVGRLFADGACVSPFLIGGRAYENGALALFERLAAGEELELGDPVPFAAVQLDAPLPRPRRNIFCVGKNYHAHAREFAQSGFDTSLAKGGDEVPTEPIIFSKVPESVIAPGAAIRIPAGVSDAVDYEAELAVVIGRGGRGIPAGRAMEHVWGYTIVNDVTARDWQQRHKQWLMGKSFDTFCPMGPWLVSADEFDGADTRVRCWVNGELRQDARTTDLIFPIPKLIETISAGITLYPGDIIATGTPAGVGIGFQPPRYLQPGDLVRIEIDGIGVLENPVVLGQG</sequence>
<dbReference type="GO" id="GO:0016853">
    <property type="term" value="F:isomerase activity"/>
    <property type="evidence" value="ECO:0007669"/>
    <property type="project" value="UniProtKB-ARBA"/>
</dbReference>
<dbReference type="PANTHER" id="PTHR11820:SF7">
    <property type="entry name" value="ACYLPYRUVASE FAHD1, MITOCHONDRIAL"/>
    <property type="match status" value="1"/>
</dbReference>
<dbReference type="InterPro" id="IPR011234">
    <property type="entry name" value="Fumarylacetoacetase-like_C"/>
</dbReference>
<evidence type="ECO:0000313" key="5">
    <source>
        <dbReference type="Proteomes" id="UP000636888"/>
    </source>
</evidence>
<dbReference type="PANTHER" id="PTHR11820">
    <property type="entry name" value="ACYLPYRUVASE"/>
    <property type="match status" value="1"/>
</dbReference>
<keyword evidence="5" id="KW-1185">Reference proteome</keyword>
<evidence type="ECO:0000256" key="2">
    <source>
        <dbReference type="ARBA" id="ARBA00022723"/>
    </source>
</evidence>
<dbReference type="FunFam" id="3.90.850.10:FF:000002">
    <property type="entry name" value="2-hydroxyhepta-2,4-diene-1,7-dioate isomerase"/>
    <property type="match status" value="1"/>
</dbReference>
<evidence type="ECO:0000259" key="3">
    <source>
        <dbReference type="Pfam" id="PF01557"/>
    </source>
</evidence>
<dbReference type="Pfam" id="PF01557">
    <property type="entry name" value="FAA_hydrolase"/>
    <property type="match status" value="1"/>
</dbReference>
<reference evidence="4" key="1">
    <citation type="submission" date="2020-12" db="EMBL/GenBank/DDBJ databases">
        <title>Geomonas sp. Red875, isolated from river sediment.</title>
        <authorList>
            <person name="Xu Z."/>
            <person name="Zhang Z."/>
            <person name="Masuda Y."/>
            <person name="Itoh H."/>
            <person name="Senoo K."/>
        </authorList>
    </citation>
    <scope>NUCLEOTIDE SEQUENCE</scope>
    <source>
        <strain evidence="4">Red875</strain>
    </source>
</reference>
<dbReference type="Gene3D" id="3.90.850.10">
    <property type="entry name" value="Fumarylacetoacetase-like, C-terminal domain"/>
    <property type="match status" value="1"/>
</dbReference>
<dbReference type="InterPro" id="IPR036663">
    <property type="entry name" value="Fumarylacetoacetase_C_sf"/>
</dbReference>
<dbReference type="RefSeq" id="WP_199384062.1">
    <property type="nucleotide sequence ID" value="NZ_JAEMHM010000008.1"/>
</dbReference>
<evidence type="ECO:0000256" key="1">
    <source>
        <dbReference type="ARBA" id="ARBA00010211"/>
    </source>
</evidence>
<gene>
    <name evidence="4" type="ORF">JFN93_10635</name>
</gene>
<feature type="domain" description="Fumarylacetoacetase-like C-terminal" evidence="3">
    <location>
        <begin position="75"/>
        <end position="291"/>
    </location>
</feature>
<comment type="caution">
    <text evidence="4">The sequence shown here is derived from an EMBL/GenBank/DDBJ whole genome shotgun (WGS) entry which is preliminary data.</text>
</comment>
<dbReference type="SUPFAM" id="SSF56529">
    <property type="entry name" value="FAH"/>
    <property type="match status" value="1"/>
</dbReference>
<protein>
    <submittedName>
        <fullName evidence="4">Fumarylacetoacetate hydrolase family protein</fullName>
    </submittedName>
</protein>
<dbReference type="GO" id="GO:0019752">
    <property type="term" value="P:carboxylic acid metabolic process"/>
    <property type="evidence" value="ECO:0007669"/>
    <property type="project" value="UniProtKB-ARBA"/>
</dbReference>
<keyword evidence="4" id="KW-0378">Hydrolase</keyword>
<dbReference type="GO" id="GO:0018773">
    <property type="term" value="F:acetylpyruvate hydrolase activity"/>
    <property type="evidence" value="ECO:0007669"/>
    <property type="project" value="TreeGrafter"/>
</dbReference>
<proteinExistence type="inferred from homology"/>